<dbReference type="GO" id="GO:0006120">
    <property type="term" value="P:mitochondrial electron transport, NADH to ubiquinone"/>
    <property type="evidence" value="ECO:0007669"/>
    <property type="project" value="InterPro"/>
</dbReference>
<sequence length="274" mass="31551">MVVKKCFKCNKNITKRVPGLECSRCEVCVHADPACSKLSNKQLKTLKNSPGIEWSCEDCLSNISRRSSFIIPEDDDEDEDSEPDRNGKTQIIDAKKLVEDISREVKKTFREEMRNLENSLDFLSEQLTNMEQSLKKQDNKIKELENKNSDLLNKNKNLELRLSAVELLNLGDENRVKPELNKYWPEILGVTLGVGVAAFVNFQTRRPVFSGIQKYVLSVAGITAVLKYVQNTRDDYLAEKDAVLRHYVQLHPEDFREPERKKIADILEPWIPVR</sequence>
<evidence type="ECO:0000256" key="5">
    <source>
        <dbReference type="ARBA" id="ARBA00022692"/>
    </source>
</evidence>
<evidence type="ECO:0000256" key="6">
    <source>
        <dbReference type="ARBA" id="ARBA00022792"/>
    </source>
</evidence>
<keyword evidence="5" id="KW-0812">Transmembrane</keyword>
<evidence type="ECO:0000256" key="3">
    <source>
        <dbReference type="ARBA" id="ARBA00022448"/>
    </source>
</evidence>
<evidence type="ECO:0000256" key="8">
    <source>
        <dbReference type="ARBA" id="ARBA00022989"/>
    </source>
</evidence>
<dbReference type="InterPro" id="IPR009423">
    <property type="entry name" value="NDUC2"/>
</dbReference>
<dbReference type="EMBL" id="CADEBC010000135">
    <property type="protein sequence ID" value="CAB3223814.1"/>
    <property type="molecule type" value="Genomic_DNA"/>
</dbReference>
<dbReference type="OrthoDB" id="6329847at2759"/>
<keyword evidence="13" id="KW-1185">Reference proteome</keyword>
<keyword evidence="7" id="KW-0249">Electron transport</keyword>
<evidence type="ECO:0000313" key="12">
    <source>
        <dbReference type="EMBL" id="CAB3223814.1"/>
    </source>
</evidence>
<keyword evidence="9" id="KW-0496">Mitochondrion</keyword>
<organism evidence="12 13">
    <name type="scientific">Arctia plantaginis</name>
    <name type="common">Wood tiger moth</name>
    <name type="synonym">Phalaena plantaginis</name>
    <dbReference type="NCBI Taxonomy" id="874455"/>
    <lineage>
        <taxon>Eukaryota</taxon>
        <taxon>Metazoa</taxon>
        <taxon>Ecdysozoa</taxon>
        <taxon>Arthropoda</taxon>
        <taxon>Hexapoda</taxon>
        <taxon>Insecta</taxon>
        <taxon>Pterygota</taxon>
        <taxon>Neoptera</taxon>
        <taxon>Endopterygota</taxon>
        <taxon>Lepidoptera</taxon>
        <taxon>Glossata</taxon>
        <taxon>Ditrysia</taxon>
        <taxon>Noctuoidea</taxon>
        <taxon>Erebidae</taxon>
        <taxon>Arctiinae</taxon>
        <taxon>Arctia</taxon>
    </lineage>
</organism>
<evidence type="ECO:0000256" key="11">
    <source>
        <dbReference type="SAM" id="Coils"/>
    </source>
</evidence>
<evidence type="ECO:0000256" key="9">
    <source>
        <dbReference type="ARBA" id="ARBA00023128"/>
    </source>
</evidence>
<keyword evidence="6" id="KW-0999">Mitochondrion inner membrane</keyword>
<keyword evidence="3" id="KW-0813">Transport</keyword>
<dbReference type="Proteomes" id="UP000494106">
    <property type="component" value="Unassembled WGS sequence"/>
</dbReference>
<keyword evidence="8" id="KW-1133">Transmembrane helix</keyword>
<keyword evidence="10" id="KW-0472">Membrane</keyword>
<name>A0A8S0YW37_ARCPL</name>
<evidence type="ECO:0000256" key="10">
    <source>
        <dbReference type="ARBA" id="ARBA00023136"/>
    </source>
</evidence>
<protein>
    <submittedName>
        <fullName evidence="12">Uncharacterized protein</fullName>
    </submittedName>
</protein>
<comment type="caution">
    <text evidence="12">The sequence shown here is derived from an EMBL/GenBank/DDBJ whole genome shotgun (WGS) entry which is preliminary data.</text>
</comment>
<gene>
    <name evidence="12" type="ORF">APLA_LOCUS1822</name>
</gene>
<keyword evidence="4" id="KW-0679">Respiratory chain</keyword>
<comment type="similarity">
    <text evidence="2">Belongs to the complex I NDUFC2 subunit family.</text>
</comment>
<evidence type="ECO:0000313" key="13">
    <source>
        <dbReference type="Proteomes" id="UP000494106"/>
    </source>
</evidence>
<dbReference type="InterPro" id="IPR013083">
    <property type="entry name" value="Znf_RING/FYVE/PHD"/>
</dbReference>
<evidence type="ECO:0000256" key="4">
    <source>
        <dbReference type="ARBA" id="ARBA00022660"/>
    </source>
</evidence>
<evidence type="ECO:0000256" key="7">
    <source>
        <dbReference type="ARBA" id="ARBA00022982"/>
    </source>
</evidence>
<dbReference type="Gene3D" id="3.30.40.10">
    <property type="entry name" value="Zinc/RING finger domain, C3HC4 (zinc finger)"/>
    <property type="match status" value="1"/>
</dbReference>
<feature type="coiled-coil region" evidence="11">
    <location>
        <begin position="106"/>
        <end position="168"/>
    </location>
</feature>
<dbReference type="AlphaFoldDB" id="A0A8S0YW37"/>
<dbReference type="GO" id="GO:0005743">
    <property type="term" value="C:mitochondrial inner membrane"/>
    <property type="evidence" value="ECO:0007669"/>
    <property type="project" value="UniProtKB-SubCell"/>
</dbReference>
<keyword evidence="11" id="KW-0175">Coiled coil</keyword>
<evidence type="ECO:0000256" key="2">
    <source>
        <dbReference type="ARBA" id="ARBA00008674"/>
    </source>
</evidence>
<proteinExistence type="inferred from homology"/>
<dbReference type="PANTHER" id="PTHR13099:SF0">
    <property type="entry name" value="NADH DEHYDROGENASE [UBIQUINONE] 1 SUBUNIT C2-RELATED"/>
    <property type="match status" value="1"/>
</dbReference>
<dbReference type="CDD" id="cd15489">
    <property type="entry name" value="PHD_SF"/>
    <property type="match status" value="1"/>
</dbReference>
<dbReference type="Pfam" id="PF06374">
    <property type="entry name" value="NDUF_C2"/>
    <property type="match status" value="1"/>
</dbReference>
<comment type="subcellular location">
    <subcellularLocation>
        <location evidence="1">Mitochondrion inner membrane</location>
        <topology evidence="1">Single-pass membrane protein</topology>
        <orientation evidence="1">Matrix side</orientation>
    </subcellularLocation>
</comment>
<reference evidence="12 13" key="1">
    <citation type="submission" date="2020-04" db="EMBL/GenBank/DDBJ databases">
        <authorList>
            <person name="Wallbank WR R."/>
            <person name="Pardo Diaz C."/>
            <person name="Kozak K."/>
            <person name="Martin S."/>
            <person name="Jiggins C."/>
            <person name="Moest M."/>
            <person name="Warren A I."/>
            <person name="Byers J.R.P. K."/>
            <person name="Montejo-Kovacevich G."/>
            <person name="Yen C E."/>
        </authorList>
    </citation>
    <scope>NUCLEOTIDE SEQUENCE [LARGE SCALE GENOMIC DNA]</scope>
</reference>
<evidence type="ECO:0000256" key="1">
    <source>
        <dbReference type="ARBA" id="ARBA00004298"/>
    </source>
</evidence>
<accession>A0A8S0YW37</accession>
<dbReference type="PANTHER" id="PTHR13099">
    <property type="entry name" value="NADH-UBIQUINONE OXIDOREDUCTASE SUBUNIT B14.5B"/>
    <property type="match status" value="1"/>
</dbReference>